<dbReference type="Proteomes" id="UP000789508">
    <property type="component" value="Unassembled WGS sequence"/>
</dbReference>
<keyword evidence="3" id="KW-0812">Transmembrane</keyword>
<dbReference type="InterPro" id="IPR016135">
    <property type="entry name" value="UBQ-conjugating_enzyme/RWD"/>
</dbReference>
<comment type="caution">
    <text evidence="5">The sequence shown here is derived from an EMBL/GenBank/DDBJ whole genome shotgun (WGS) entry which is preliminary data.</text>
</comment>
<organism evidence="5 6">
    <name type="scientific">Ambispora leptoticha</name>
    <dbReference type="NCBI Taxonomy" id="144679"/>
    <lineage>
        <taxon>Eukaryota</taxon>
        <taxon>Fungi</taxon>
        <taxon>Fungi incertae sedis</taxon>
        <taxon>Mucoromycota</taxon>
        <taxon>Glomeromycotina</taxon>
        <taxon>Glomeromycetes</taxon>
        <taxon>Archaeosporales</taxon>
        <taxon>Ambisporaceae</taxon>
        <taxon>Ambispora</taxon>
    </lineage>
</organism>
<dbReference type="Gene3D" id="3.10.110.10">
    <property type="entry name" value="Ubiquitin Conjugating Enzyme"/>
    <property type="match status" value="1"/>
</dbReference>
<evidence type="ECO:0000256" key="1">
    <source>
        <dbReference type="ARBA" id="ARBA00022786"/>
    </source>
</evidence>
<dbReference type="InterPro" id="IPR000608">
    <property type="entry name" value="UBC"/>
</dbReference>
<name>A0A9N8WGR9_9GLOM</name>
<evidence type="ECO:0000256" key="2">
    <source>
        <dbReference type="SAM" id="MobiDB-lite"/>
    </source>
</evidence>
<feature type="region of interest" description="Disordered" evidence="2">
    <location>
        <begin position="166"/>
        <end position="195"/>
    </location>
</feature>
<keyword evidence="1" id="KW-0833">Ubl conjugation pathway</keyword>
<accession>A0A9N8WGR9</accession>
<dbReference type="CDD" id="cd23799">
    <property type="entry name" value="UBCc_UBE2J"/>
    <property type="match status" value="1"/>
</dbReference>
<keyword evidence="6" id="KW-1185">Reference proteome</keyword>
<dbReference type="PROSITE" id="PS50127">
    <property type="entry name" value="UBC_2"/>
    <property type="match status" value="1"/>
</dbReference>
<gene>
    <name evidence="5" type="ORF">ALEPTO_LOCUS2630</name>
</gene>
<dbReference type="AlphaFoldDB" id="A0A9N8WGR9"/>
<dbReference type="SMART" id="SM00212">
    <property type="entry name" value="UBCc"/>
    <property type="match status" value="1"/>
</dbReference>
<protein>
    <submittedName>
        <fullName evidence="5">8424_t:CDS:1</fullName>
    </submittedName>
</protein>
<feature type="region of interest" description="Disordered" evidence="2">
    <location>
        <begin position="268"/>
        <end position="296"/>
    </location>
</feature>
<evidence type="ECO:0000313" key="5">
    <source>
        <dbReference type="EMBL" id="CAG8483859.1"/>
    </source>
</evidence>
<dbReference type="EMBL" id="CAJVPS010000405">
    <property type="protein sequence ID" value="CAG8483859.1"/>
    <property type="molecule type" value="Genomic_DNA"/>
</dbReference>
<dbReference type="Pfam" id="PF00179">
    <property type="entry name" value="UQ_con"/>
    <property type="match status" value="1"/>
</dbReference>
<dbReference type="PANTHER" id="PTHR24067">
    <property type="entry name" value="UBIQUITIN-CONJUGATING ENZYME E2"/>
    <property type="match status" value="1"/>
</dbReference>
<dbReference type="SUPFAM" id="SSF54495">
    <property type="entry name" value="UBC-like"/>
    <property type="match status" value="1"/>
</dbReference>
<evidence type="ECO:0000259" key="4">
    <source>
        <dbReference type="PROSITE" id="PS50127"/>
    </source>
</evidence>
<feature type="domain" description="UBC core" evidence="4">
    <location>
        <begin position="12"/>
        <end position="169"/>
    </location>
</feature>
<reference evidence="5" key="1">
    <citation type="submission" date="2021-06" db="EMBL/GenBank/DDBJ databases">
        <authorList>
            <person name="Kallberg Y."/>
            <person name="Tangrot J."/>
            <person name="Rosling A."/>
        </authorList>
    </citation>
    <scope>NUCLEOTIDE SEQUENCE</scope>
    <source>
        <strain evidence="5">FL130A</strain>
    </source>
</reference>
<dbReference type="InterPro" id="IPR050113">
    <property type="entry name" value="Ub_conjugating_enzyme"/>
</dbReference>
<dbReference type="FunFam" id="3.10.110.10:FF:000086">
    <property type="entry name" value="Ubiquitin-conjugating enzyme E2 J1"/>
    <property type="match status" value="1"/>
</dbReference>
<keyword evidence="3" id="KW-0472">Membrane</keyword>
<keyword evidence="3" id="KW-1133">Transmembrane helix</keyword>
<sequence>MAVNNSLNLRSPAVKRLLQEARELQQDQSIDYVASPLEDNIFEWHFVIRGPDNTEFEGGRYHGRIIFPSEYPFKPPNLMLLTPNGRFELNKKICLSITGYHPEYWLPAWGVRTVLLGLIGFMTTKANGAIGGIDYTESERKNLAVKSRDWICSSCGVSNICSLPDKRDDVKQENDNSTKSSPSKETATDAATANTASIGTSIPQFSFKYEDKNENNDTENINSIRDTNLTTKITSSGFGIGNDDTKAGVIDETANIAITAASSSSSTIIQKSPNHLQSTPLPIPPPTPAQQPLQPRRPTYSSPLSLFFLDSLIMTLICVVIGLVAKKISS</sequence>
<evidence type="ECO:0000256" key="3">
    <source>
        <dbReference type="SAM" id="Phobius"/>
    </source>
</evidence>
<dbReference type="OrthoDB" id="1158011at2759"/>
<proteinExistence type="predicted"/>
<evidence type="ECO:0000313" key="6">
    <source>
        <dbReference type="Proteomes" id="UP000789508"/>
    </source>
</evidence>
<feature type="transmembrane region" description="Helical" evidence="3">
    <location>
        <begin position="304"/>
        <end position="325"/>
    </location>
</feature>
<feature type="compositionally biased region" description="Basic and acidic residues" evidence="2">
    <location>
        <begin position="166"/>
        <end position="176"/>
    </location>
</feature>